<dbReference type="AlphaFoldDB" id="A0A518CMQ0"/>
<evidence type="ECO:0000256" key="2">
    <source>
        <dbReference type="SAM" id="Phobius"/>
    </source>
</evidence>
<keyword evidence="2" id="KW-1133">Transmembrane helix</keyword>
<name>A0A518CMQ0_9PLAN</name>
<sequence>MRQAKLKNIIQTILDCCYLLRTWLVNYLAYYSLRLYGLENVALNDVRTGRYSTHNYSDRNLDNAKELDLLLSASKECLDNAKHRRTAITDKCKTLITISSVLMGLVGFLTPKALAFEHTWMRLIGFLAILALMNTITLLLVFFGVGCESEISIEQDEVELDASNLKKSMINGYLLCQTDMDNRTNYLVDLYKSARFFALFAFAVFVGLFSVSILSTSPKEETERILLKLRSDPVLTEMLRGPRGEKGKEGQIGPKGERGGEGQVGPMGERGDEAVVDEDAIVKRILESLGAQQGNAGVPQN</sequence>
<evidence type="ECO:0008006" key="5">
    <source>
        <dbReference type="Google" id="ProtNLM"/>
    </source>
</evidence>
<keyword evidence="4" id="KW-1185">Reference proteome</keyword>
<accession>A0A518CMQ0</accession>
<dbReference type="RefSeq" id="WP_144995773.1">
    <property type="nucleotide sequence ID" value="NZ_CP036281.1"/>
</dbReference>
<gene>
    <name evidence="3" type="ORF">Pla110_22300</name>
</gene>
<dbReference type="KEGG" id="plon:Pla110_22300"/>
<dbReference type="Proteomes" id="UP000317178">
    <property type="component" value="Chromosome"/>
</dbReference>
<reference evidence="3 4" key="1">
    <citation type="submission" date="2019-02" db="EMBL/GenBank/DDBJ databases">
        <title>Deep-cultivation of Planctomycetes and their phenomic and genomic characterization uncovers novel biology.</title>
        <authorList>
            <person name="Wiegand S."/>
            <person name="Jogler M."/>
            <person name="Boedeker C."/>
            <person name="Pinto D."/>
            <person name="Vollmers J."/>
            <person name="Rivas-Marin E."/>
            <person name="Kohn T."/>
            <person name="Peeters S.H."/>
            <person name="Heuer A."/>
            <person name="Rast P."/>
            <person name="Oberbeckmann S."/>
            <person name="Bunk B."/>
            <person name="Jeske O."/>
            <person name="Meyerdierks A."/>
            <person name="Storesund J.E."/>
            <person name="Kallscheuer N."/>
            <person name="Luecker S."/>
            <person name="Lage O.M."/>
            <person name="Pohl T."/>
            <person name="Merkel B.J."/>
            <person name="Hornburger P."/>
            <person name="Mueller R.-W."/>
            <person name="Bruemmer F."/>
            <person name="Labrenz M."/>
            <person name="Spormann A.M."/>
            <person name="Op den Camp H."/>
            <person name="Overmann J."/>
            <person name="Amann R."/>
            <person name="Jetten M.S.M."/>
            <person name="Mascher T."/>
            <person name="Medema M.H."/>
            <person name="Devos D.P."/>
            <person name="Kaster A.-K."/>
            <person name="Ovreas L."/>
            <person name="Rohde M."/>
            <person name="Galperin M.Y."/>
            <person name="Jogler C."/>
        </authorList>
    </citation>
    <scope>NUCLEOTIDE SEQUENCE [LARGE SCALE GENOMIC DNA]</scope>
    <source>
        <strain evidence="3 4">Pla110</strain>
    </source>
</reference>
<dbReference type="EMBL" id="CP036281">
    <property type="protein sequence ID" value="QDU80500.1"/>
    <property type="molecule type" value="Genomic_DNA"/>
</dbReference>
<proteinExistence type="predicted"/>
<feature type="transmembrane region" description="Helical" evidence="2">
    <location>
        <begin position="123"/>
        <end position="145"/>
    </location>
</feature>
<feature type="transmembrane region" description="Helical" evidence="2">
    <location>
        <begin position="92"/>
        <end position="111"/>
    </location>
</feature>
<evidence type="ECO:0000256" key="1">
    <source>
        <dbReference type="SAM" id="MobiDB-lite"/>
    </source>
</evidence>
<evidence type="ECO:0000313" key="4">
    <source>
        <dbReference type="Proteomes" id="UP000317178"/>
    </source>
</evidence>
<protein>
    <recommendedName>
        <fullName evidence="5">Collagen triple helix repeat (20 copies)</fullName>
    </recommendedName>
</protein>
<feature type="transmembrane region" description="Helical" evidence="2">
    <location>
        <begin position="196"/>
        <end position="214"/>
    </location>
</feature>
<keyword evidence="2" id="KW-0812">Transmembrane</keyword>
<feature type="compositionally biased region" description="Basic and acidic residues" evidence="1">
    <location>
        <begin position="240"/>
        <end position="260"/>
    </location>
</feature>
<feature type="region of interest" description="Disordered" evidence="1">
    <location>
        <begin position="239"/>
        <end position="271"/>
    </location>
</feature>
<evidence type="ECO:0000313" key="3">
    <source>
        <dbReference type="EMBL" id="QDU80500.1"/>
    </source>
</evidence>
<organism evidence="3 4">
    <name type="scientific">Polystyrenella longa</name>
    <dbReference type="NCBI Taxonomy" id="2528007"/>
    <lineage>
        <taxon>Bacteria</taxon>
        <taxon>Pseudomonadati</taxon>
        <taxon>Planctomycetota</taxon>
        <taxon>Planctomycetia</taxon>
        <taxon>Planctomycetales</taxon>
        <taxon>Planctomycetaceae</taxon>
        <taxon>Polystyrenella</taxon>
    </lineage>
</organism>
<keyword evidence="2" id="KW-0472">Membrane</keyword>